<keyword evidence="2" id="KW-0547">Nucleotide-binding</keyword>
<organism evidence="8 9">
    <name type="scientific">Daphnia galeata</name>
    <dbReference type="NCBI Taxonomy" id="27404"/>
    <lineage>
        <taxon>Eukaryota</taxon>
        <taxon>Metazoa</taxon>
        <taxon>Ecdysozoa</taxon>
        <taxon>Arthropoda</taxon>
        <taxon>Crustacea</taxon>
        <taxon>Branchiopoda</taxon>
        <taxon>Diplostraca</taxon>
        <taxon>Cladocera</taxon>
        <taxon>Anomopoda</taxon>
        <taxon>Daphniidae</taxon>
        <taxon>Daphnia</taxon>
    </lineage>
</organism>
<keyword evidence="3" id="KW-0378">Hydrolase</keyword>
<gene>
    <name evidence="8" type="ORF">DGAL_LOCUS15952</name>
</gene>
<dbReference type="Gene3D" id="1.20.5.170">
    <property type="match status" value="1"/>
</dbReference>
<evidence type="ECO:0000313" key="8">
    <source>
        <dbReference type="EMBL" id="CAH0112237.1"/>
    </source>
</evidence>
<sequence>MMRLPFLETRFLNRQYVLRGRSSGASIYTLSKSFQIVQATQELDSREENVVDTLYNGLLSSNRACLAQSITLTESTHPRKRLQARSLLKKALQHCKQCQEKDNSYSFRIGLSGPPGAGKSTFLENMGKFLTTRGEKIAVLAVDPSSTTNGGSLMGDKTRMQELSRDMNAFIRPSPTSGHLGGVTRSTNEAIIMCETAGYKTVFIETVGVGQSEYAVADMVDMFVVLIPPAGGDELQGLKRGIMEHSHLVVVNKADGDLMEAAMRMQYEYTSSLKFMRPISPNWRPKVMKVSSLTKEGLPELWSVMQEFHETMLRTGELVETRRKQQRVWMWNYITQHIMQVFREDPRIKDNICRMESNVEQGYMTAGEAAEILLHHFVPNSML</sequence>
<evidence type="ECO:0000256" key="2">
    <source>
        <dbReference type="ARBA" id="ARBA00022741"/>
    </source>
</evidence>
<keyword evidence="4" id="KW-0342">GTP-binding</keyword>
<dbReference type="CDD" id="cd03114">
    <property type="entry name" value="MMAA-like"/>
    <property type="match status" value="1"/>
</dbReference>
<dbReference type="SUPFAM" id="SSF52540">
    <property type="entry name" value="P-loop containing nucleoside triphosphate hydrolases"/>
    <property type="match status" value="1"/>
</dbReference>
<dbReference type="Pfam" id="PF03308">
    <property type="entry name" value="MeaB"/>
    <property type="match status" value="1"/>
</dbReference>
<dbReference type="Proteomes" id="UP000789390">
    <property type="component" value="Unassembled WGS sequence"/>
</dbReference>
<reference evidence="8" key="1">
    <citation type="submission" date="2021-11" db="EMBL/GenBank/DDBJ databases">
        <authorList>
            <person name="Schell T."/>
        </authorList>
    </citation>
    <scope>NUCLEOTIDE SEQUENCE</scope>
    <source>
        <strain evidence="8">M5</strain>
    </source>
</reference>
<dbReference type="AlphaFoldDB" id="A0A8J2RZG9"/>
<dbReference type="GO" id="GO:0003924">
    <property type="term" value="F:GTPase activity"/>
    <property type="evidence" value="ECO:0007669"/>
    <property type="project" value="InterPro"/>
</dbReference>
<dbReference type="NCBIfam" id="TIGR00750">
    <property type="entry name" value="lao"/>
    <property type="match status" value="1"/>
</dbReference>
<dbReference type="PANTHER" id="PTHR23408:SF3">
    <property type="entry name" value="METHYLMALONIC ACIDURIA TYPE A PROTEIN, MITOCHONDRIAL"/>
    <property type="match status" value="1"/>
</dbReference>
<dbReference type="GO" id="GO:0005737">
    <property type="term" value="C:cytoplasm"/>
    <property type="evidence" value="ECO:0007669"/>
    <property type="project" value="TreeGrafter"/>
</dbReference>
<evidence type="ECO:0000313" key="9">
    <source>
        <dbReference type="Proteomes" id="UP000789390"/>
    </source>
</evidence>
<name>A0A8J2RZG9_9CRUS</name>
<keyword evidence="9" id="KW-1185">Reference proteome</keyword>
<evidence type="ECO:0000256" key="3">
    <source>
        <dbReference type="ARBA" id="ARBA00022801"/>
    </source>
</evidence>
<dbReference type="EMBL" id="CAKKLH010000324">
    <property type="protein sequence ID" value="CAH0112237.1"/>
    <property type="molecule type" value="Genomic_DNA"/>
</dbReference>
<dbReference type="Gene3D" id="3.40.50.300">
    <property type="entry name" value="P-loop containing nucleotide triphosphate hydrolases"/>
    <property type="match status" value="1"/>
</dbReference>
<proteinExistence type="inferred from homology"/>
<accession>A0A8J2RZG9</accession>
<evidence type="ECO:0008006" key="10">
    <source>
        <dbReference type="Google" id="ProtNLM"/>
    </source>
</evidence>
<dbReference type="InterPro" id="IPR027417">
    <property type="entry name" value="P-loop_NTPase"/>
</dbReference>
<evidence type="ECO:0000256" key="5">
    <source>
        <dbReference type="ARBA" id="ARBA00048548"/>
    </source>
</evidence>
<dbReference type="Gene3D" id="1.10.287.130">
    <property type="match status" value="1"/>
</dbReference>
<dbReference type="OrthoDB" id="1476984at2759"/>
<dbReference type="GO" id="GO:0005525">
    <property type="term" value="F:GTP binding"/>
    <property type="evidence" value="ECO:0007669"/>
    <property type="project" value="UniProtKB-KW"/>
</dbReference>
<comment type="caution">
    <text evidence="8">The sequence shown here is derived from an EMBL/GenBank/DDBJ whole genome shotgun (WGS) entry which is preliminary data.</text>
</comment>
<comment type="similarity">
    <text evidence="1">Belongs to the SIMIBI class G3E GTPase family. ArgK/MeaB subfamily.</text>
</comment>
<comment type="subunit">
    <text evidence="7">Homodimer. Interacts with MMUT (the apoenzyme form); the interaction is GTP dependent.</text>
</comment>
<comment type="function">
    <text evidence="6">GTPase, binds and hydrolyzes GTP. Involved in intracellular vitamin B12 metabolism, mediates the transport of cobalamin (Cbl) into mitochondria for the final steps of adenosylcobalamin (AdoCbl) synthesis. Functions as a G-protein chaperone that assists AdoCbl cofactor delivery from MMAB to the methylmalonyl-CoA mutase (MMUT). Plays a dual role as both a protectase and a reactivase for MMUT. Protects MMUT from progressive inactivation by oxidation by decreasing the rate of the formation of the oxidized inactive cofactor hydroxocobalamin (OH2Cbl). Additionally acts a reactivase by promoting the replacement of OH2Cbl by the active cofactor AdoCbl, restoring the activity of MMUT in the presence and hydrolysis of GTP.</text>
</comment>
<dbReference type="InterPro" id="IPR005129">
    <property type="entry name" value="GTPase_ArgK"/>
</dbReference>
<dbReference type="NCBIfam" id="NF006958">
    <property type="entry name" value="PRK09435.1"/>
    <property type="match status" value="1"/>
</dbReference>
<evidence type="ECO:0000256" key="7">
    <source>
        <dbReference type="ARBA" id="ARBA00062796"/>
    </source>
</evidence>
<dbReference type="PANTHER" id="PTHR23408">
    <property type="entry name" value="METHYLMALONYL-COA MUTASE"/>
    <property type="match status" value="1"/>
</dbReference>
<comment type="catalytic activity">
    <reaction evidence="5">
        <text>GTP + H2O = GDP + phosphate + H(+)</text>
        <dbReference type="Rhea" id="RHEA:19669"/>
        <dbReference type="ChEBI" id="CHEBI:15377"/>
        <dbReference type="ChEBI" id="CHEBI:15378"/>
        <dbReference type="ChEBI" id="CHEBI:37565"/>
        <dbReference type="ChEBI" id="CHEBI:43474"/>
        <dbReference type="ChEBI" id="CHEBI:58189"/>
    </reaction>
</comment>
<dbReference type="FunFam" id="3.40.50.300:FF:000647">
    <property type="entry name" value="Methylmalonic aciduria type A homolog, mitochondrial"/>
    <property type="match status" value="1"/>
</dbReference>
<protein>
    <recommendedName>
        <fullName evidence="10">Methylmalonic aciduria type A protein, mitochondrial</fullName>
    </recommendedName>
</protein>
<evidence type="ECO:0000256" key="6">
    <source>
        <dbReference type="ARBA" id="ARBA00056794"/>
    </source>
</evidence>
<evidence type="ECO:0000256" key="4">
    <source>
        <dbReference type="ARBA" id="ARBA00023134"/>
    </source>
</evidence>
<evidence type="ECO:0000256" key="1">
    <source>
        <dbReference type="ARBA" id="ARBA00009625"/>
    </source>
</evidence>